<accession>A0ABY7WE24</accession>
<dbReference type="RefSeq" id="WP_274266177.1">
    <property type="nucleotide sequence ID" value="NZ_CP117880.1"/>
</dbReference>
<protein>
    <submittedName>
        <fullName evidence="1">Uncharacterized protein</fullName>
    </submittedName>
</protein>
<name>A0ABY7WE24_9SPHI</name>
<dbReference type="EMBL" id="CP117880">
    <property type="protein sequence ID" value="WDF67448.1"/>
    <property type="molecule type" value="Genomic_DNA"/>
</dbReference>
<evidence type="ECO:0000313" key="1">
    <source>
        <dbReference type="EMBL" id="WDF67448.1"/>
    </source>
</evidence>
<proteinExistence type="predicted"/>
<dbReference type="Proteomes" id="UP001221558">
    <property type="component" value="Chromosome"/>
</dbReference>
<sequence length="110" mass="13120">MTLQSFYRTVMTLEYEIHLPDYIAKCINKDRPELHCDGQCVLMKKIREDEKKEAKKNLVVYEYSSLYLHKEMVTFTPSLIDDVVFIAHFSPYMTSYRFNHHDPVFRPPIA</sequence>
<evidence type="ECO:0000313" key="2">
    <source>
        <dbReference type="Proteomes" id="UP001221558"/>
    </source>
</evidence>
<gene>
    <name evidence="1" type="ORF">PQ465_14170</name>
</gene>
<reference evidence="1 2" key="1">
    <citation type="submission" date="2023-02" db="EMBL/GenBank/DDBJ databases">
        <title>Genome sequence of Sphingobacterium sp. KACC 22765.</title>
        <authorList>
            <person name="Kim S."/>
            <person name="Heo J."/>
            <person name="Kwon S.-W."/>
        </authorList>
    </citation>
    <scope>NUCLEOTIDE SEQUENCE [LARGE SCALE GENOMIC DNA]</scope>
    <source>
        <strain evidence="1 2">KACC 22765</strain>
    </source>
</reference>
<organism evidence="1 2">
    <name type="scientific">Sphingobacterium oryzagri</name>
    <dbReference type="NCBI Taxonomy" id="3025669"/>
    <lineage>
        <taxon>Bacteria</taxon>
        <taxon>Pseudomonadati</taxon>
        <taxon>Bacteroidota</taxon>
        <taxon>Sphingobacteriia</taxon>
        <taxon>Sphingobacteriales</taxon>
        <taxon>Sphingobacteriaceae</taxon>
        <taxon>Sphingobacterium</taxon>
    </lineage>
</organism>
<keyword evidence="2" id="KW-1185">Reference proteome</keyword>